<dbReference type="PANTHER" id="PTHR46390">
    <property type="entry name" value="MANNOSE-1-PHOSPHATE GUANYLYLTRANSFERASE"/>
    <property type="match status" value="1"/>
</dbReference>
<feature type="domain" description="Nucleotidyl transferase" evidence="1">
    <location>
        <begin position="5"/>
        <end position="101"/>
    </location>
</feature>
<keyword evidence="2" id="KW-0413">Isomerase</keyword>
<comment type="caution">
    <text evidence="2">The sequence shown here is derived from an EMBL/GenBank/DDBJ whole genome shotgun (WGS) entry which is preliminary data.</text>
</comment>
<reference evidence="2 3" key="1">
    <citation type="submission" date="2018-11" db="EMBL/GenBank/DDBJ databases">
        <title>Genetic determinants and prediction of antibiotic resistance phenotypes in Helicobacter pylori.</title>
        <authorList>
            <person name="Wagner K."/>
        </authorList>
    </citation>
    <scope>NUCLEOTIDE SEQUENCE [LARGE SCALE GENOMIC DNA]</scope>
    <source>
        <strain evidence="2 3">ZH70</strain>
    </source>
</reference>
<dbReference type="InterPro" id="IPR051161">
    <property type="entry name" value="Mannose-6P_isomerase_type2"/>
</dbReference>
<dbReference type="SUPFAM" id="SSF53448">
    <property type="entry name" value="Nucleotide-diphospho-sugar transferases"/>
    <property type="match status" value="1"/>
</dbReference>
<dbReference type="Gene3D" id="3.90.550.10">
    <property type="entry name" value="Spore Coat Polysaccharide Biosynthesis Protein SpsA, Chain A"/>
    <property type="match status" value="1"/>
</dbReference>
<name>A0A438W2L2_HELPX</name>
<keyword evidence="2" id="KW-0808">Transferase</keyword>
<dbReference type="Pfam" id="PF00483">
    <property type="entry name" value="NTP_transferase"/>
    <property type="match status" value="1"/>
</dbReference>
<dbReference type="GO" id="GO:0004475">
    <property type="term" value="F:mannose-1-phosphate guanylyltransferase (GTP) activity"/>
    <property type="evidence" value="ECO:0007669"/>
    <property type="project" value="TreeGrafter"/>
</dbReference>
<sequence>QNKSVGFLLESLSKNTANAIALSALMSEREDLLIVTPSDHLIKDFQAYENAIKKAINLAQKGFLITFGVSIDKPNTEFGYIESPNGLDVKRFIEKPSLEKAIE</sequence>
<feature type="non-terminal residue" evidence="2">
    <location>
        <position position="103"/>
    </location>
</feature>
<dbReference type="PANTHER" id="PTHR46390:SF1">
    <property type="entry name" value="MANNOSE-1-PHOSPHATE GUANYLYLTRANSFERASE"/>
    <property type="match status" value="1"/>
</dbReference>
<keyword evidence="2" id="KW-0548">Nucleotidyltransferase</keyword>
<dbReference type="GO" id="GO:0009298">
    <property type="term" value="P:GDP-mannose biosynthetic process"/>
    <property type="evidence" value="ECO:0007669"/>
    <property type="project" value="TreeGrafter"/>
</dbReference>
<dbReference type="GO" id="GO:0016853">
    <property type="term" value="F:isomerase activity"/>
    <property type="evidence" value="ECO:0007669"/>
    <property type="project" value="UniProtKB-KW"/>
</dbReference>
<protein>
    <submittedName>
        <fullName evidence="2">Mannose-1-phosphate guanylyltransferase/mannose-6-phosphate isomerase</fullName>
    </submittedName>
</protein>
<dbReference type="InterPro" id="IPR005835">
    <property type="entry name" value="NTP_transferase_dom"/>
</dbReference>
<organism evidence="2 3">
    <name type="scientific">Helicobacter pylori</name>
    <name type="common">Campylobacter pylori</name>
    <dbReference type="NCBI Taxonomy" id="210"/>
    <lineage>
        <taxon>Bacteria</taxon>
        <taxon>Pseudomonadati</taxon>
        <taxon>Campylobacterota</taxon>
        <taxon>Epsilonproteobacteria</taxon>
        <taxon>Campylobacterales</taxon>
        <taxon>Helicobacteraceae</taxon>
        <taxon>Helicobacter</taxon>
    </lineage>
</organism>
<proteinExistence type="predicted"/>
<accession>A0A438W2L2</accession>
<dbReference type="InterPro" id="IPR029044">
    <property type="entry name" value="Nucleotide-diphossugar_trans"/>
</dbReference>
<evidence type="ECO:0000313" key="3">
    <source>
        <dbReference type="Proteomes" id="UP000289022"/>
    </source>
</evidence>
<gene>
    <name evidence="2" type="ORF">EC518_13875</name>
</gene>
<dbReference type="Proteomes" id="UP000289022">
    <property type="component" value="Unassembled WGS sequence"/>
</dbReference>
<feature type="non-terminal residue" evidence="2">
    <location>
        <position position="1"/>
    </location>
</feature>
<evidence type="ECO:0000259" key="1">
    <source>
        <dbReference type="Pfam" id="PF00483"/>
    </source>
</evidence>
<dbReference type="EMBL" id="RJGP01001391">
    <property type="protein sequence ID" value="RVZ17504.1"/>
    <property type="molecule type" value="Genomic_DNA"/>
</dbReference>
<dbReference type="AlphaFoldDB" id="A0A438W2L2"/>
<evidence type="ECO:0000313" key="2">
    <source>
        <dbReference type="EMBL" id="RVZ17504.1"/>
    </source>
</evidence>